<evidence type="ECO:0000256" key="2">
    <source>
        <dbReference type="ARBA" id="ARBA00022475"/>
    </source>
</evidence>
<feature type="domain" description="RDD" evidence="7">
    <location>
        <begin position="12"/>
        <end position="148"/>
    </location>
</feature>
<accession>Q12QW2</accession>
<evidence type="ECO:0000256" key="4">
    <source>
        <dbReference type="ARBA" id="ARBA00022989"/>
    </source>
</evidence>
<keyword evidence="4 6" id="KW-1133">Transmembrane helix</keyword>
<dbReference type="InterPro" id="IPR010432">
    <property type="entry name" value="RDD"/>
</dbReference>
<dbReference type="OrthoDB" id="9793824at2"/>
<feature type="transmembrane region" description="Helical" evidence="6">
    <location>
        <begin position="74"/>
        <end position="93"/>
    </location>
</feature>
<dbReference type="STRING" id="318161.Sden_0876"/>
<keyword evidence="2" id="KW-1003">Cell membrane</keyword>
<feature type="transmembrane region" description="Helical" evidence="6">
    <location>
        <begin position="21"/>
        <end position="54"/>
    </location>
</feature>
<keyword evidence="9" id="KW-1185">Reference proteome</keyword>
<evidence type="ECO:0000256" key="1">
    <source>
        <dbReference type="ARBA" id="ARBA00004651"/>
    </source>
</evidence>
<dbReference type="Pfam" id="PF06271">
    <property type="entry name" value="RDD"/>
    <property type="match status" value="1"/>
</dbReference>
<dbReference type="Proteomes" id="UP000001982">
    <property type="component" value="Chromosome"/>
</dbReference>
<gene>
    <name evidence="8" type="ordered locus">Sden_0876</name>
</gene>
<evidence type="ECO:0000313" key="8">
    <source>
        <dbReference type="EMBL" id="ABE54164.1"/>
    </source>
</evidence>
<evidence type="ECO:0000256" key="5">
    <source>
        <dbReference type="ARBA" id="ARBA00023136"/>
    </source>
</evidence>
<dbReference type="GO" id="GO:0005886">
    <property type="term" value="C:plasma membrane"/>
    <property type="evidence" value="ECO:0007669"/>
    <property type="project" value="UniProtKB-SubCell"/>
</dbReference>
<feature type="transmembrane region" description="Helical" evidence="6">
    <location>
        <begin position="114"/>
        <end position="137"/>
    </location>
</feature>
<dbReference type="eggNOG" id="COG1714">
    <property type="taxonomic scope" value="Bacteria"/>
</dbReference>
<keyword evidence="5 6" id="KW-0472">Membrane</keyword>
<dbReference type="KEGG" id="sdn:Sden_0876"/>
<dbReference type="InterPro" id="IPR051791">
    <property type="entry name" value="Pra-immunoreactive"/>
</dbReference>
<name>Q12QW2_SHEDO</name>
<evidence type="ECO:0000259" key="7">
    <source>
        <dbReference type="Pfam" id="PF06271"/>
    </source>
</evidence>
<proteinExistence type="predicted"/>
<evidence type="ECO:0000313" key="9">
    <source>
        <dbReference type="Proteomes" id="UP000001982"/>
    </source>
</evidence>
<evidence type="ECO:0000256" key="6">
    <source>
        <dbReference type="SAM" id="Phobius"/>
    </source>
</evidence>
<evidence type="ECO:0000256" key="3">
    <source>
        <dbReference type="ARBA" id="ARBA00022692"/>
    </source>
</evidence>
<organism evidence="8 9">
    <name type="scientific">Shewanella denitrificans (strain OS217 / ATCC BAA-1090 / DSM 15013)</name>
    <dbReference type="NCBI Taxonomy" id="318161"/>
    <lineage>
        <taxon>Bacteria</taxon>
        <taxon>Pseudomonadati</taxon>
        <taxon>Pseudomonadota</taxon>
        <taxon>Gammaproteobacteria</taxon>
        <taxon>Alteromonadales</taxon>
        <taxon>Shewanellaceae</taxon>
        <taxon>Shewanella</taxon>
    </lineage>
</organism>
<dbReference type="AlphaFoldDB" id="Q12QW2"/>
<dbReference type="RefSeq" id="WP_011495329.1">
    <property type="nucleotide sequence ID" value="NC_007954.1"/>
</dbReference>
<sequence>MRTPEHANAPRASFMRRLGAAVYDLLLAVAVYMFSGALGFGVFFLLTSSGMIAMAGHEHISDLLNATPLYHGLYQLWLVLCVGSFYALFWSRGGQTLGMRAWRLKVQHPNGQNLSFITACARVIWSLLGLGNLWILINPDKLALQDSLTRSEVVLLSIEENQMRNWHGA</sequence>
<comment type="subcellular location">
    <subcellularLocation>
        <location evidence="1">Cell membrane</location>
        <topology evidence="1">Multi-pass membrane protein</topology>
    </subcellularLocation>
</comment>
<dbReference type="EMBL" id="CP000302">
    <property type="protein sequence ID" value="ABE54164.1"/>
    <property type="molecule type" value="Genomic_DNA"/>
</dbReference>
<dbReference type="PANTHER" id="PTHR36115">
    <property type="entry name" value="PROLINE-RICH ANTIGEN HOMOLOG-RELATED"/>
    <property type="match status" value="1"/>
</dbReference>
<dbReference type="PANTHER" id="PTHR36115:SF10">
    <property type="entry name" value="RDD DOMAIN-CONTAINING PROTEIN"/>
    <property type="match status" value="1"/>
</dbReference>
<dbReference type="HOGENOM" id="CLU_053152_4_1_6"/>
<reference evidence="8 9" key="1">
    <citation type="submission" date="2006-03" db="EMBL/GenBank/DDBJ databases">
        <title>Complete sequence of Shewanella denitrificans OS217.</title>
        <authorList>
            <consortium name="US DOE Joint Genome Institute"/>
            <person name="Copeland A."/>
            <person name="Lucas S."/>
            <person name="Lapidus A."/>
            <person name="Barry K."/>
            <person name="Detter J.C."/>
            <person name="Glavina del Rio T."/>
            <person name="Hammon N."/>
            <person name="Israni S."/>
            <person name="Dalin E."/>
            <person name="Tice H."/>
            <person name="Pitluck S."/>
            <person name="Brettin T."/>
            <person name="Bruce D."/>
            <person name="Han C."/>
            <person name="Tapia R."/>
            <person name="Gilna P."/>
            <person name="Kiss H."/>
            <person name="Schmutz J."/>
            <person name="Larimer F."/>
            <person name="Land M."/>
            <person name="Hauser L."/>
            <person name="Kyrpides N."/>
            <person name="Lykidis A."/>
            <person name="Richardson P."/>
        </authorList>
    </citation>
    <scope>NUCLEOTIDE SEQUENCE [LARGE SCALE GENOMIC DNA]</scope>
    <source>
        <strain evidence="9">OS217 / ATCC BAA-1090 / DSM 15013</strain>
    </source>
</reference>
<protein>
    <recommendedName>
        <fullName evidence="7">RDD domain-containing protein</fullName>
    </recommendedName>
</protein>
<keyword evidence="3 6" id="KW-0812">Transmembrane</keyword>